<proteinExistence type="predicted"/>
<dbReference type="Proteomes" id="UP000250443">
    <property type="component" value="Unassembled WGS sequence"/>
</dbReference>
<gene>
    <name evidence="1" type="ORF">NCTC11842_05724</name>
</gene>
<dbReference type="AlphaFoldDB" id="A0A2X2F7L3"/>
<sequence>MAQAFLKANLYQLPVFYCDIPKKLTTRRSYECRVCSVLKLVEHSLSNYKDDPSKKELKNRQLTTFNQLLDSLGQYIDREGAGHNRRVDFQVSIAYHSALSITCDK</sequence>
<dbReference type="EMBL" id="UAUF01000015">
    <property type="protein sequence ID" value="SPZ16689.1"/>
    <property type="molecule type" value="Genomic_DNA"/>
</dbReference>
<evidence type="ECO:0000313" key="1">
    <source>
        <dbReference type="EMBL" id="SPZ16689.1"/>
    </source>
</evidence>
<evidence type="ECO:0000313" key="2">
    <source>
        <dbReference type="Proteomes" id="UP000250443"/>
    </source>
</evidence>
<accession>A0A2X2F7L3</accession>
<organism evidence="1 2">
    <name type="scientific">Pseudomonas luteola</name>
    <dbReference type="NCBI Taxonomy" id="47886"/>
    <lineage>
        <taxon>Bacteria</taxon>
        <taxon>Pseudomonadati</taxon>
        <taxon>Pseudomonadota</taxon>
        <taxon>Gammaproteobacteria</taxon>
        <taxon>Pseudomonadales</taxon>
        <taxon>Pseudomonadaceae</taxon>
        <taxon>Pseudomonas</taxon>
    </lineage>
</organism>
<name>A0A2X2F7L3_PSELU</name>
<protein>
    <submittedName>
        <fullName evidence="1">Uncharacterized protein</fullName>
    </submittedName>
</protein>
<reference evidence="1 2" key="1">
    <citation type="submission" date="2018-06" db="EMBL/GenBank/DDBJ databases">
        <authorList>
            <consortium name="Pathogen Informatics"/>
            <person name="Doyle S."/>
        </authorList>
    </citation>
    <scope>NUCLEOTIDE SEQUENCE [LARGE SCALE GENOMIC DNA]</scope>
    <source>
        <strain evidence="1 2">NCTC11842</strain>
    </source>
</reference>